<dbReference type="Proteomes" id="UP001500655">
    <property type="component" value="Unassembled WGS sequence"/>
</dbReference>
<evidence type="ECO:0000313" key="1">
    <source>
        <dbReference type="EMBL" id="GAA1735958.1"/>
    </source>
</evidence>
<dbReference type="InterPro" id="IPR011335">
    <property type="entry name" value="Restrct_endonuc-II-like"/>
</dbReference>
<protein>
    <submittedName>
        <fullName evidence="1">DUF559 domain-containing protein</fullName>
    </submittedName>
</protein>
<dbReference type="SUPFAM" id="SSF52980">
    <property type="entry name" value="Restriction endonuclease-like"/>
    <property type="match status" value="1"/>
</dbReference>
<gene>
    <name evidence="1" type="ORF">GCM10009681_03020</name>
</gene>
<organism evidence="1 2">
    <name type="scientific">Luedemannella helvata</name>
    <dbReference type="NCBI Taxonomy" id="349315"/>
    <lineage>
        <taxon>Bacteria</taxon>
        <taxon>Bacillati</taxon>
        <taxon>Actinomycetota</taxon>
        <taxon>Actinomycetes</taxon>
        <taxon>Micromonosporales</taxon>
        <taxon>Micromonosporaceae</taxon>
        <taxon>Luedemannella</taxon>
    </lineage>
</organism>
<dbReference type="RefSeq" id="WP_344075865.1">
    <property type="nucleotide sequence ID" value="NZ_BAAALS010000001.1"/>
</dbReference>
<evidence type="ECO:0000313" key="2">
    <source>
        <dbReference type="Proteomes" id="UP001500655"/>
    </source>
</evidence>
<proteinExistence type="predicted"/>
<comment type="caution">
    <text evidence="1">The sequence shown here is derived from an EMBL/GenBank/DDBJ whole genome shotgun (WGS) entry which is preliminary data.</text>
</comment>
<dbReference type="Gene3D" id="3.40.960.10">
    <property type="entry name" value="VSR Endonuclease"/>
    <property type="match status" value="1"/>
</dbReference>
<name>A0ABP4VUM1_9ACTN</name>
<keyword evidence="2" id="KW-1185">Reference proteome</keyword>
<reference evidence="2" key="1">
    <citation type="journal article" date="2019" name="Int. J. Syst. Evol. Microbiol.">
        <title>The Global Catalogue of Microorganisms (GCM) 10K type strain sequencing project: providing services to taxonomists for standard genome sequencing and annotation.</title>
        <authorList>
            <consortium name="The Broad Institute Genomics Platform"/>
            <consortium name="The Broad Institute Genome Sequencing Center for Infectious Disease"/>
            <person name="Wu L."/>
            <person name="Ma J."/>
        </authorList>
    </citation>
    <scope>NUCLEOTIDE SEQUENCE [LARGE SCALE GENOMIC DNA]</scope>
    <source>
        <strain evidence="2">JCM 13249</strain>
    </source>
</reference>
<sequence>MARLPHRPPGLRGRFFDGPAAVAAGLISRTQLQGKAWRRLVRGVYADASLPVTHELRCRAVAAHLLPDGGAIAGRSAATLLGPGLARPAEPVEVITPEAGRPRVRDVIAHAGHLDAAERCVIKGIPVTTPLRTCWDLTQWLDPIEAVVLLDRIVRAGFVNEATLSAHAAARRGAYGSVRFARTVGLVDGRAESPQESRLRVMMVLAGLPTPQVQWKIYDAAGFIARVDLAYPDLRVAIEYDGVWHASADQLNHDRDRLNRLQAAGWLVIHVTAARLYAPEPLLHEITGALATRRPR</sequence>
<dbReference type="EMBL" id="BAAALS010000001">
    <property type="protein sequence ID" value="GAA1735958.1"/>
    <property type="molecule type" value="Genomic_DNA"/>
</dbReference>
<accession>A0ABP4VUM1</accession>